<evidence type="ECO:0000259" key="4">
    <source>
        <dbReference type="PROSITE" id="PS50222"/>
    </source>
</evidence>
<name>A0A841KIB4_9HYPH</name>
<feature type="chain" id="PRO_5032654182" evidence="3">
    <location>
        <begin position="21"/>
        <end position="145"/>
    </location>
</feature>
<dbReference type="Proteomes" id="UP000588017">
    <property type="component" value="Unassembled WGS sequence"/>
</dbReference>
<dbReference type="PROSITE" id="PS00018">
    <property type="entry name" value="EF_HAND_1"/>
    <property type="match status" value="2"/>
</dbReference>
<dbReference type="Pfam" id="PF13202">
    <property type="entry name" value="EF-hand_5"/>
    <property type="match status" value="2"/>
</dbReference>
<keyword evidence="1" id="KW-0479">Metal-binding</keyword>
<dbReference type="SMART" id="SM00054">
    <property type="entry name" value="EFh"/>
    <property type="match status" value="2"/>
</dbReference>
<accession>A0A841KIB4</accession>
<comment type="caution">
    <text evidence="5">The sequence shown here is derived from an EMBL/GenBank/DDBJ whole genome shotgun (WGS) entry which is preliminary data.</text>
</comment>
<dbReference type="InterPro" id="IPR011992">
    <property type="entry name" value="EF-hand-dom_pair"/>
</dbReference>
<gene>
    <name evidence="5" type="ORF">HNQ73_002626</name>
</gene>
<reference evidence="5 6" key="1">
    <citation type="submission" date="2020-08" db="EMBL/GenBank/DDBJ databases">
        <title>Genomic Encyclopedia of Type Strains, Phase IV (KMG-IV): sequencing the most valuable type-strain genomes for metagenomic binning, comparative biology and taxonomic classification.</title>
        <authorList>
            <person name="Goeker M."/>
        </authorList>
    </citation>
    <scope>NUCLEOTIDE SEQUENCE [LARGE SCALE GENOMIC DNA]</scope>
    <source>
        <strain evidence="5 6">DSM 101465</strain>
    </source>
</reference>
<dbReference type="PANTHER" id="PTHR10827">
    <property type="entry name" value="RETICULOCALBIN"/>
    <property type="match status" value="1"/>
</dbReference>
<dbReference type="InterPro" id="IPR002048">
    <property type="entry name" value="EF_hand_dom"/>
</dbReference>
<keyword evidence="2" id="KW-0677">Repeat</keyword>
<dbReference type="InterPro" id="IPR018247">
    <property type="entry name" value="EF_Hand_1_Ca_BS"/>
</dbReference>
<dbReference type="Pfam" id="PF13499">
    <property type="entry name" value="EF-hand_7"/>
    <property type="match status" value="1"/>
</dbReference>
<evidence type="ECO:0000256" key="1">
    <source>
        <dbReference type="ARBA" id="ARBA00022723"/>
    </source>
</evidence>
<dbReference type="EMBL" id="JACHEH010000005">
    <property type="protein sequence ID" value="MBB6168989.1"/>
    <property type="molecule type" value="Genomic_DNA"/>
</dbReference>
<organism evidence="5 6">
    <name type="scientific">Chelatococcus composti</name>
    <dbReference type="NCBI Taxonomy" id="1743235"/>
    <lineage>
        <taxon>Bacteria</taxon>
        <taxon>Pseudomonadati</taxon>
        <taxon>Pseudomonadota</taxon>
        <taxon>Alphaproteobacteria</taxon>
        <taxon>Hyphomicrobiales</taxon>
        <taxon>Chelatococcaceae</taxon>
        <taxon>Chelatococcus</taxon>
    </lineage>
</organism>
<dbReference type="Gene3D" id="1.10.238.10">
    <property type="entry name" value="EF-hand"/>
    <property type="match status" value="2"/>
</dbReference>
<keyword evidence="6" id="KW-1185">Reference proteome</keyword>
<proteinExistence type="predicted"/>
<evidence type="ECO:0000256" key="3">
    <source>
        <dbReference type="SAM" id="SignalP"/>
    </source>
</evidence>
<keyword evidence="3" id="KW-0732">Signal</keyword>
<sequence>MKTLTTALAALATVGAASLAASQTPPAHESFIARLDTDGDGAVSREEAAAARQRLFARLDGNGDGVIDEQETLALRDAIMDHAVALQARLGSAWRRMDTNADGRVSADEFRARTMLFDLADRDGDGRLTATELAFMRGLFLGRRG</sequence>
<dbReference type="GO" id="GO:0005509">
    <property type="term" value="F:calcium ion binding"/>
    <property type="evidence" value="ECO:0007669"/>
    <property type="project" value="InterPro"/>
</dbReference>
<feature type="domain" description="EF-hand" evidence="4">
    <location>
        <begin position="47"/>
        <end position="82"/>
    </location>
</feature>
<dbReference type="AlphaFoldDB" id="A0A841KIB4"/>
<feature type="domain" description="EF-hand" evidence="4">
    <location>
        <begin position="85"/>
        <end position="120"/>
    </location>
</feature>
<dbReference type="PANTHER" id="PTHR10827:SF98">
    <property type="entry name" value="45 KDA CALCIUM-BINDING PROTEIN"/>
    <property type="match status" value="1"/>
</dbReference>
<evidence type="ECO:0000313" key="6">
    <source>
        <dbReference type="Proteomes" id="UP000588017"/>
    </source>
</evidence>
<dbReference type="SUPFAM" id="SSF47473">
    <property type="entry name" value="EF-hand"/>
    <property type="match status" value="1"/>
</dbReference>
<feature type="signal peptide" evidence="3">
    <location>
        <begin position="1"/>
        <end position="20"/>
    </location>
</feature>
<dbReference type="RefSeq" id="WP_183335290.1">
    <property type="nucleotide sequence ID" value="NZ_BMHX01000005.1"/>
</dbReference>
<evidence type="ECO:0000313" key="5">
    <source>
        <dbReference type="EMBL" id="MBB6168989.1"/>
    </source>
</evidence>
<dbReference type="PROSITE" id="PS50222">
    <property type="entry name" value="EF_HAND_2"/>
    <property type="match status" value="2"/>
</dbReference>
<evidence type="ECO:0000256" key="2">
    <source>
        <dbReference type="ARBA" id="ARBA00022737"/>
    </source>
</evidence>
<protein>
    <submittedName>
        <fullName evidence="5">Ca2+-binding EF-hand superfamily protein</fullName>
    </submittedName>
</protein>